<evidence type="ECO:0000313" key="2">
    <source>
        <dbReference type="Proteomes" id="UP001221757"/>
    </source>
</evidence>
<protein>
    <submittedName>
        <fullName evidence="1">Uncharacterized protein</fullName>
    </submittedName>
</protein>
<dbReference type="EMBL" id="JARKIE010000225">
    <property type="protein sequence ID" value="KAJ7664197.1"/>
    <property type="molecule type" value="Genomic_DNA"/>
</dbReference>
<sequence>MPSTVVFDDLAAYYSKQPDFDMSSPDILAPPDIFELELVHILAGLDDNELQRLGIESWHTPTREQVPASNLTTSSKSVCGSYSSSSESFYSYPRGPLPDLGYYFLLDSGADTGSEYCAAVQFDGAADLVHDTDLRLLKIDSHDEYSLFKPETLIGGRPSDPITSDSEFVYGSSESLYNYPHSPPLLANDYFPDLETDLARIATSVVQACSDDHWSFDAGAPPEPSSIADVLSFIRQEMRHIEQRRTLGLKMPAEDNLQAALKALTWILEKYNAASVALPLGLSEYIERLVDNIYLRTQFFANAHHNSPEETHTTALESPPHIASAFQVGFLNMRNNYQ</sequence>
<keyword evidence="2" id="KW-1185">Reference proteome</keyword>
<accession>A0AAD7G6D9</accession>
<dbReference type="AlphaFoldDB" id="A0AAD7G6D9"/>
<reference evidence="1" key="1">
    <citation type="submission" date="2023-03" db="EMBL/GenBank/DDBJ databases">
        <title>Massive genome expansion in bonnet fungi (Mycena s.s.) driven by repeated elements and novel gene families across ecological guilds.</title>
        <authorList>
            <consortium name="Lawrence Berkeley National Laboratory"/>
            <person name="Harder C.B."/>
            <person name="Miyauchi S."/>
            <person name="Viragh M."/>
            <person name="Kuo A."/>
            <person name="Thoen E."/>
            <person name="Andreopoulos B."/>
            <person name="Lu D."/>
            <person name="Skrede I."/>
            <person name="Drula E."/>
            <person name="Henrissat B."/>
            <person name="Morin E."/>
            <person name="Kohler A."/>
            <person name="Barry K."/>
            <person name="LaButti K."/>
            <person name="Morin E."/>
            <person name="Salamov A."/>
            <person name="Lipzen A."/>
            <person name="Mereny Z."/>
            <person name="Hegedus B."/>
            <person name="Baldrian P."/>
            <person name="Stursova M."/>
            <person name="Weitz H."/>
            <person name="Taylor A."/>
            <person name="Grigoriev I.V."/>
            <person name="Nagy L.G."/>
            <person name="Martin F."/>
            <person name="Kauserud H."/>
        </authorList>
    </citation>
    <scope>NUCLEOTIDE SEQUENCE</scope>
    <source>
        <strain evidence="1">CBHHK067</strain>
    </source>
</reference>
<name>A0AAD7G6D9_MYCRO</name>
<comment type="caution">
    <text evidence="1">The sequence shown here is derived from an EMBL/GenBank/DDBJ whole genome shotgun (WGS) entry which is preliminary data.</text>
</comment>
<proteinExistence type="predicted"/>
<evidence type="ECO:0000313" key="1">
    <source>
        <dbReference type="EMBL" id="KAJ7664197.1"/>
    </source>
</evidence>
<organism evidence="1 2">
    <name type="scientific">Mycena rosella</name>
    <name type="common">Pink bonnet</name>
    <name type="synonym">Agaricus rosellus</name>
    <dbReference type="NCBI Taxonomy" id="1033263"/>
    <lineage>
        <taxon>Eukaryota</taxon>
        <taxon>Fungi</taxon>
        <taxon>Dikarya</taxon>
        <taxon>Basidiomycota</taxon>
        <taxon>Agaricomycotina</taxon>
        <taxon>Agaricomycetes</taxon>
        <taxon>Agaricomycetidae</taxon>
        <taxon>Agaricales</taxon>
        <taxon>Marasmiineae</taxon>
        <taxon>Mycenaceae</taxon>
        <taxon>Mycena</taxon>
    </lineage>
</organism>
<dbReference type="Proteomes" id="UP001221757">
    <property type="component" value="Unassembled WGS sequence"/>
</dbReference>
<gene>
    <name evidence="1" type="ORF">B0H17DRAFT_302834</name>
</gene>